<evidence type="ECO:0008006" key="3">
    <source>
        <dbReference type="Google" id="ProtNLM"/>
    </source>
</evidence>
<protein>
    <recommendedName>
        <fullName evidence="3">ParB/Sulfiredoxin domain-containing protein</fullName>
    </recommendedName>
</protein>
<evidence type="ECO:0000313" key="1">
    <source>
        <dbReference type="EMBL" id="WCT12597.1"/>
    </source>
</evidence>
<evidence type="ECO:0000313" key="2">
    <source>
        <dbReference type="Proteomes" id="UP001216139"/>
    </source>
</evidence>
<dbReference type="EMBL" id="CP117167">
    <property type="protein sequence ID" value="WCT12597.1"/>
    <property type="molecule type" value="Genomic_DNA"/>
</dbReference>
<dbReference type="RefSeq" id="WP_273630861.1">
    <property type="nucleotide sequence ID" value="NZ_CP117167.1"/>
</dbReference>
<keyword evidence="2" id="KW-1185">Reference proteome</keyword>
<sequence>MDQEVKYIPIKDLVLWNENPRDPINKDATDQEIVDKALADNLSKWTLPKLAKEMGEYYDLSELPTVVYHGDKPVVYDGNRRIILGKIKHGLVTVAESNINIPTFPEEIPCNVCIEKIALKNVYRKHSESGSWLPLERDIFLHKFMKEEKSTFLILEEDTGIISANPELNQRFVKEEVFKEDSLNKMGFSITAGKLNSIHSNEEGYSILSDISQKIKKKKITTRVSRGKVLEVLEPSSRELIEHNQQNQLHPVNINFKKSANETKEQRQTRRSQKKPSEIFGGKIYLKMGDVSDLHRDITDLYQFYLNNIDTLSNSFVGLIRMSLRLICETAANNRNKKMNEYLKSTFEKAKKTLDQDTKTTLANQNITSDSITQLLHTGAHTYKSSSSIEQTIALSIIIGAILTVTHGKEVKSE</sequence>
<dbReference type="Proteomes" id="UP001216139">
    <property type="component" value="Chromosome"/>
</dbReference>
<reference evidence="1 2" key="1">
    <citation type="submission" date="2023-02" db="EMBL/GenBank/DDBJ databases">
        <title>Genome sequence of Mucilaginibacter jinjuensis strain KACC 16571.</title>
        <authorList>
            <person name="Kim S."/>
            <person name="Heo J."/>
            <person name="Kwon S.-W."/>
        </authorList>
    </citation>
    <scope>NUCLEOTIDE SEQUENCE [LARGE SCALE GENOMIC DNA]</scope>
    <source>
        <strain evidence="1 2">KACC 16571</strain>
    </source>
</reference>
<accession>A0ABY7TA96</accession>
<organism evidence="1 2">
    <name type="scientific">Mucilaginibacter jinjuensis</name>
    <dbReference type="NCBI Taxonomy" id="1176721"/>
    <lineage>
        <taxon>Bacteria</taxon>
        <taxon>Pseudomonadati</taxon>
        <taxon>Bacteroidota</taxon>
        <taxon>Sphingobacteriia</taxon>
        <taxon>Sphingobacteriales</taxon>
        <taxon>Sphingobacteriaceae</taxon>
        <taxon>Mucilaginibacter</taxon>
    </lineage>
</organism>
<gene>
    <name evidence="1" type="ORF">PQO05_01465</name>
</gene>
<proteinExistence type="predicted"/>
<name>A0ABY7TA96_9SPHI</name>